<keyword evidence="3" id="KW-1185">Reference proteome</keyword>
<dbReference type="Gene3D" id="3.30.1340.30">
    <property type="match status" value="3"/>
</dbReference>
<dbReference type="SMART" id="SM00749">
    <property type="entry name" value="BON"/>
    <property type="match status" value="3"/>
</dbReference>
<feature type="domain" description="BON" evidence="1">
    <location>
        <begin position="85"/>
        <end position="153"/>
    </location>
</feature>
<reference evidence="2 3" key="1">
    <citation type="submission" date="2016-10" db="EMBL/GenBank/DDBJ databases">
        <authorList>
            <person name="de Groot N.N."/>
        </authorList>
    </citation>
    <scope>NUCLEOTIDE SEQUENCE [LARGE SCALE GENOMIC DNA]</scope>
    <source>
        <strain evidence="2 3">CGMCC 4.3491</strain>
    </source>
</reference>
<organism evidence="2 3">
    <name type="scientific">Herbiconiux ginsengi</name>
    <dbReference type="NCBI Taxonomy" id="381665"/>
    <lineage>
        <taxon>Bacteria</taxon>
        <taxon>Bacillati</taxon>
        <taxon>Actinomycetota</taxon>
        <taxon>Actinomycetes</taxon>
        <taxon>Micrococcales</taxon>
        <taxon>Microbacteriaceae</taxon>
        <taxon>Herbiconiux</taxon>
    </lineage>
</organism>
<accession>A0A1H3SWW0</accession>
<dbReference type="InterPro" id="IPR014004">
    <property type="entry name" value="Transpt-assoc_nodulatn_dom_bac"/>
</dbReference>
<dbReference type="PANTHER" id="PTHR34606:SF15">
    <property type="entry name" value="BON DOMAIN-CONTAINING PROTEIN"/>
    <property type="match status" value="1"/>
</dbReference>
<dbReference type="AlphaFoldDB" id="A0A1H3SWW0"/>
<dbReference type="InterPro" id="IPR007055">
    <property type="entry name" value="BON_dom"/>
</dbReference>
<evidence type="ECO:0000313" key="3">
    <source>
        <dbReference type="Proteomes" id="UP000198891"/>
    </source>
</evidence>
<gene>
    <name evidence="2" type="ORF">SAMN05216554_3793</name>
</gene>
<name>A0A1H3SWW0_9MICO</name>
<dbReference type="PROSITE" id="PS50914">
    <property type="entry name" value="BON"/>
    <property type="match status" value="3"/>
</dbReference>
<dbReference type="Proteomes" id="UP000198891">
    <property type="component" value="Unassembled WGS sequence"/>
</dbReference>
<dbReference type="EMBL" id="FNPZ01000004">
    <property type="protein sequence ID" value="SDZ42623.1"/>
    <property type="molecule type" value="Genomic_DNA"/>
</dbReference>
<dbReference type="STRING" id="381665.SAMN05216554_3793"/>
<feature type="domain" description="BON" evidence="1">
    <location>
        <begin position="10"/>
        <end position="78"/>
    </location>
</feature>
<dbReference type="InterPro" id="IPR051686">
    <property type="entry name" value="Lipoprotein_DolP"/>
</dbReference>
<dbReference type="Pfam" id="PF04972">
    <property type="entry name" value="BON"/>
    <property type="match status" value="3"/>
</dbReference>
<sequence length="224" mass="24534">MLSELSEHKTDAQIQEAVRSELQWTPDLDHSAIGVSVRDGVVELSGSVATMSERYIAVKVTQRVTGVTTVVDEITVQGEPDAADTDEKIGQQVSTMLKWYETLPGVAIRAEVHDAVVTLTGTAEWAYQRKAAQRSMQMLPKVRGVVNQIVLTPRQFPADTADRILDALHRQASLAGTAITVHAESGKVILRGTVSTLVQKHDAEQTAWKHPGVMELHNDIHVED</sequence>
<feature type="domain" description="BON" evidence="1">
    <location>
        <begin position="156"/>
        <end position="224"/>
    </location>
</feature>
<protein>
    <submittedName>
        <fullName evidence="2">Osmotically-inducible protein OsmY, contains BON domain</fullName>
    </submittedName>
</protein>
<evidence type="ECO:0000259" key="1">
    <source>
        <dbReference type="PROSITE" id="PS50914"/>
    </source>
</evidence>
<proteinExistence type="predicted"/>
<evidence type="ECO:0000313" key="2">
    <source>
        <dbReference type="EMBL" id="SDZ42623.1"/>
    </source>
</evidence>
<dbReference type="PANTHER" id="PTHR34606">
    <property type="entry name" value="BON DOMAIN-CONTAINING PROTEIN"/>
    <property type="match status" value="1"/>
</dbReference>